<dbReference type="Proteomes" id="UP001054945">
    <property type="component" value="Unassembled WGS sequence"/>
</dbReference>
<proteinExistence type="predicted"/>
<evidence type="ECO:0000313" key="2">
    <source>
        <dbReference type="Proteomes" id="UP001054945"/>
    </source>
</evidence>
<accession>A0AAV4MTJ4</accession>
<keyword evidence="2" id="KW-1185">Reference proteome</keyword>
<gene>
    <name evidence="1" type="ORF">CEXT_84221</name>
</gene>
<name>A0AAV4MTJ4_CAEEX</name>
<evidence type="ECO:0000313" key="1">
    <source>
        <dbReference type="EMBL" id="GIX75306.1"/>
    </source>
</evidence>
<dbReference type="AlphaFoldDB" id="A0AAV4MTJ4"/>
<organism evidence="1 2">
    <name type="scientific">Caerostris extrusa</name>
    <name type="common">Bark spider</name>
    <name type="synonym">Caerostris bankana</name>
    <dbReference type="NCBI Taxonomy" id="172846"/>
    <lineage>
        <taxon>Eukaryota</taxon>
        <taxon>Metazoa</taxon>
        <taxon>Ecdysozoa</taxon>
        <taxon>Arthropoda</taxon>
        <taxon>Chelicerata</taxon>
        <taxon>Arachnida</taxon>
        <taxon>Araneae</taxon>
        <taxon>Araneomorphae</taxon>
        <taxon>Entelegynae</taxon>
        <taxon>Araneoidea</taxon>
        <taxon>Araneidae</taxon>
        <taxon>Caerostris</taxon>
    </lineage>
</organism>
<protein>
    <submittedName>
        <fullName evidence="1">Uncharacterized protein</fullName>
    </submittedName>
</protein>
<dbReference type="EMBL" id="BPLR01020157">
    <property type="protein sequence ID" value="GIX75306.1"/>
    <property type="molecule type" value="Genomic_DNA"/>
</dbReference>
<reference evidence="1 2" key="1">
    <citation type="submission" date="2021-06" db="EMBL/GenBank/DDBJ databases">
        <title>Caerostris extrusa draft genome.</title>
        <authorList>
            <person name="Kono N."/>
            <person name="Arakawa K."/>
        </authorList>
    </citation>
    <scope>NUCLEOTIDE SEQUENCE [LARGE SCALE GENOMIC DNA]</scope>
</reference>
<comment type="caution">
    <text evidence="1">The sequence shown here is derived from an EMBL/GenBank/DDBJ whole genome shotgun (WGS) entry which is preliminary data.</text>
</comment>
<sequence length="183" mass="20886">MSRLEVITVALNGNTTAMSAAKQKCRSPTNAADGNFESCHALIYTEDLLNIRITGFRRRWVIKEDGNSDKREWRMGERRMTCMDLDDKILAGDFGRFQRSQKLIMSKIHLPKFPIRLPKFLIRFRNPGLASSSPGNSLLIFVPGMDINFGHQLCCLTRFSLLNQGDTCEVAFTFCERIRKIAH</sequence>